<dbReference type="Proteomes" id="UP001153620">
    <property type="component" value="Chromosome 2"/>
</dbReference>
<proteinExistence type="predicted"/>
<keyword evidence="4" id="KW-1185">Reference proteome</keyword>
<name>A0A9N9RY01_9DIPT</name>
<dbReference type="AlphaFoldDB" id="A0A9N9RY01"/>
<reference evidence="3" key="1">
    <citation type="submission" date="2022-01" db="EMBL/GenBank/DDBJ databases">
        <authorList>
            <person name="King R."/>
        </authorList>
    </citation>
    <scope>NUCLEOTIDE SEQUENCE</scope>
</reference>
<protein>
    <submittedName>
        <fullName evidence="3">Uncharacterized protein</fullName>
    </submittedName>
</protein>
<evidence type="ECO:0000256" key="1">
    <source>
        <dbReference type="SAM" id="Coils"/>
    </source>
</evidence>
<accession>A0A9N9RY01</accession>
<feature type="compositionally biased region" description="Basic residues" evidence="2">
    <location>
        <begin position="390"/>
        <end position="405"/>
    </location>
</feature>
<organism evidence="3 4">
    <name type="scientific">Chironomus riparius</name>
    <dbReference type="NCBI Taxonomy" id="315576"/>
    <lineage>
        <taxon>Eukaryota</taxon>
        <taxon>Metazoa</taxon>
        <taxon>Ecdysozoa</taxon>
        <taxon>Arthropoda</taxon>
        <taxon>Hexapoda</taxon>
        <taxon>Insecta</taxon>
        <taxon>Pterygota</taxon>
        <taxon>Neoptera</taxon>
        <taxon>Endopterygota</taxon>
        <taxon>Diptera</taxon>
        <taxon>Nematocera</taxon>
        <taxon>Chironomoidea</taxon>
        <taxon>Chironomidae</taxon>
        <taxon>Chironominae</taxon>
        <taxon>Chironomus</taxon>
    </lineage>
</organism>
<evidence type="ECO:0000313" key="4">
    <source>
        <dbReference type="Proteomes" id="UP001153620"/>
    </source>
</evidence>
<gene>
    <name evidence="3" type="ORF">CHIRRI_LOCUS8910</name>
</gene>
<feature type="coiled-coil region" evidence="1">
    <location>
        <begin position="80"/>
        <end position="125"/>
    </location>
</feature>
<dbReference type="EMBL" id="OU895878">
    <property type="protein sequence ID" value="CAG9806045.1"/>
    <property type="molecule type" value="Genomic_DNA"/>
</dbReference>
<evidence type="ECO:0000256" key="2">
    <source>
        <dbReference type="SAM" id="MobiDB-lite"/>
    </source>
</evidence>
<evidence type="ECO:0000313" key="3">
    <source>
        <dbReference type="EMBL" id="CAG9806045.1"/>
    </source>
</evidence>
<sequence length="414" mass="48013">MAIQEDNQELNDSTMREVAEIIECHNKNLRDQEAATLCEELDNLKYLLVMKVKTLKVREASNQILTLKHKLVDRECKKQVNAVNNELEELKSFINDSTEENRRTKVKFRKAVEDWERKEESLQQEIENMSYYINDLHSTLDRNFIFNDQYIEETDASESDVFEVDWNEFLSRPDDYDHDYDSDTQFGDDDDNEEFEHQFQHRNNESNQDVFQAFQNDDLESNHQDVEEHDQICESSQNEDQAVEIDCVASNVEVQCSAFVQAIQHTDGHFESFVEPMASESDMLVSSVELSEDKPPQMLSWCDIIDAEDSGFDQQSTSIELVHFESSASDSTCYNVDVKCQEASSTSNSRTGDKAFEADKPIEPEVPMKINMDPFIHGYVEKKCEESKLKSKPKKQRKPKSKPKFKNLAVYSGY</sequence>
<feature type="region of interest" description="Disordered" evidence="2">
    <location>
        <begin position="386"/>
        <end position="414"/>
    </location>
</feature>
<reference evidence="3" key="2">
    <citation type="submission" date="2022-10" db="EMBL/GenBank/DDBJ databases">
        <authorList>
            <consortium name="ENA_rothamsted_submissions"/>
            <consortium name="culmorum"/>
            <person name="King R."/>
        </authorList>
    </citation>
    <scope>NUCLEOTIDE SEQUENCE</scope>
</reference>
<keyword evidence="1" id="KW-0175">Coiled coil</keyword>